<proteinExistence type="predicted"/>
<evidence type="ECO:0000256" key="2">
    <source>
        <dbReference type="SAM" id="Phobius"/>
    </source>
</evidence>
<reference evidence="4 5" key="1">
    <citation type="journal article" date="2018" name="MBio">
        <title>Comparative Genomics Reveals the Core Gene Toolbox for the Fungus-Insect Symbiosis.</title>
        <authorList>
            <person name="Wang Y."/>
            <person name="Stata M."/>
            <person name="Wang W."/>
            <person name="Stajich J.E."/>
            <person name="White M.M."/>
            <person name="Moncalvo J.M."/>
        </authorList>
    </citation>
    <scope>NUCLEOTIDE SEQUENCE [LARGE SCALE GENOMIC DNA]</scope>
    <source>
        <strain evidence="4 5">AUS-126-30</strain>
    </source>
</reference>
<dbReference type="AlphaFoldDB" id="A0A2U1IUU7"/>
<feature type="transmembrane region" description="Helical" evidence="2">
    <location>
        <begin position="106"/>
        <end position="127"/>
    </location>
</feature>
<accession>A0A2U1IUU7</accession>
<protein>
    <recommendedName>
        <fullName evidence="3">Xylanolytic transcriptional activator regulatory domain-containing protein</fullName>
    </recommendedName>
</protein>
<evidence type="ECO:0000256" key="1">
    <source>
        <dbReference type="ARBA" id="ARBA00023242"/>
    </source>
</evidence>
<keyword evidence="2" id="KW-0812">Transmembrane</keyword>
<keyword evidence="2" id="KW-1133">Transmembrane helix</keyword>
<dbReference type="InterPro" id="IPR007219">
    <property type="entry name" value="XnlR_reg_dom"/>
</dbReference>
<name>A0A2U1IUU7_SMIAN</name>
<comment type="caution">
    <text evidence="4">The sequence shown here is derived from an EMBL/GenBank/DDBJ whole genome shotgun (WGS) entry which is preliminary data.</text>
</comment>
<sequence>MNSQQNSKVKPDVEANLESLSDEKLNKMVTKLPTIFPYAMIPTRLPELYYNMKNKLYPEYLYYVLVALGNAAIKKTRTIKEKEQDLVYIQKSIDLLKLKIDIRNPYYLWTCVIILYYFSIVVNSPLYESAILLARMSVRISKIYQIDLSKIAKLKYSEEELEFRRRIFWSFYGADRGEMSFNGSLPTVQDRDIVVNLPTNDFWWRYGGECKAKHPEILLWNIIANNKHSEQFSKDNTKNYVKTQTLSGKINEFARRRWLKKVYNPDDDNNQLMLLIEKLNKFEETIVKNSPIDFDLIKEAYSKYKDTIRFVVDMEHIIYKNVFTQYYFFMKNNLYQTELVRVEGIHIHPERIISAKNILVDTANKQIDLIYELSKILSLEYWKSTTVITGLISAIICLNFMKVYHKMSNYTEIPVILLMYLDRLSKFTNESHKENEKFKSLFENMKKYSIDKSDIHPWLVPKYGALFFLVCCFEGSFSTMEIANYLYIKDTFTIFVNQHHKIQTNKKSNVESIRNSNVFARQSKALSGEPSSSRNNNNELSYKSNYDQYIKYSKLLEQSSPNSSQNYYYQYMVDILSDAIVQDIISNPVNNQTNFEPQFIFPTISLNNLYNEEDDENNENTTEYDWAELDKMFWS</sequence>
<evidence type="ECO:0000259" key="3">
    <source>
        <dbReference type="Pfam" id="PF04082"/>
    </source>
</evidence>
<organism evidence="4 5">
    <name type="scientific">Smittium angustum</name>
    <dbReference type="NCBI Taxonomy" id="133377"/>
    <lineage>
        <taxon>Eukaryota</taxon>
        <taxon>Fungi</taxon>
        <taxon>Fungi incertae sedis</taxon>
        <taxon>Zoopagomycota</taxon>
        <taxon>Kickxellomycotina</taxon>
        <taxon>Harpellomycetes</taxon>
        <taxon>Harpellales</taxon>
        <taxon>Legeriomycetaceae</taxon>
        <taxon>Smittium</taxon>
    </lineage>
</organism>
<feature type="domain" description="Xylanolytic transcriptional activator regulatory" evidence="3">
    <location>
        <begin position="49"/>
        <end position="258"/>
    </location>
</feature>
<dbReference type="EMBL" id="MBFU01001251">
    <property type="protein sequence ID" value="PVZ96581.1"/>
    <property type="molecule type" value="Genomic_DNA"/>
</dbReference>
<keyword evidence="1" id="KW-0539">Nucleus</keyword>
<evidence type="ECO:0000313" key="5">
    <source>
        <dbReference type="Proteomes" id="UP000245591"/>
    </source>
</evidence>
<dbReference type="Pfam" id="PF04082">
    <property type="entry name" value="Fungal_trans"/>
    <property type="match status" value="1"/>
</dbReference>
<keyword evidence="5" id="KW-1185">Reference proteome</keyword>
<keyword evidence="2" id="KW-0472">Membrane</keyword>
<dbReference type="Proteomes" id="UP000245591">
    <property type="component" value="Unassembled WGS sequence"/>
</dbReference>
<evidence type="ECO:0000313" key="4">
    <source>
        <dbReference type="EMBL" id="PVZ96581.1"/>
    </source>
</evidence>
<gene>
    <name evidence="4" type="ORF">BB558_007500</name>
</gene>
<dbReference type="CDD" id="cd12148">
    <property type="entry name" value="fungal_TF_MHR"/>
    <property type="match status" value="1"/>
</dbReference>